<gene>
    <name evidence="1" type="ORF">H9636_13425</name>
</gene>
<dbReference type="RefSeq" id="WP_191708084.1">
    <property type="nucleotide sequence ID" value="NZ_JACSQA010000022.1"/>
</dbReference>
<dbReference type="InterPro" id="IPR038765">
    <property type="entry name" value="Papain-like_cys_pep_sf"/>
</dbReference>
<dbReference type="EMBL" id="JACSQA010000022">
    <property type="protein sequence ID" value="MBD8027653.1"/>
    <property type="molecule type" value="Genomic_DNA"/>
</dbReference>
<dbReference type="Gene3D" id="3.90.1720.10">
    <property type="entry name" value="endopeptidase domain like (from Nostoc punctiforme)"/>
    <property type="match status" value="1"/>
</dbReference>
<protein>
    <recommendedName>
        <fullName evidence="3">Permuted papain-like amidase YaeF/Yiix C92 family enzyme</fullName>
    </recommendedName>
</protein>
<dbReference type="SUPFAM" id="SSF54001">
    <property type="entry name" value="Cysteine proteinases"/>
    <property type="match status" value="1"/>
</dbReference>
<evidence type="ECO:0000313" key="1">
    <source>
        <dbReference type="EMBL" id="MBD8027653.1"/>
    </source>
</evidence>
<dbReference type="Proteomes" id="UP000640930">
    <property type="component" value="Unassembled WGS sequence"/>
</dbReference>
<organism evidence="1 2">
    <name type="scientific">Ureibacillus galli</name>
    <dbReference type="NCBI Taxonomy" id="2762222"/>
    <lineage>
        <taxon>Bacteria</taxon>
        <taxon>Bacillati</taxon>
        <taxon>Bacillota</taxon>
        <taxon>Bacilli</taxon>
        <taxon>Bacillales</taxon>
        <taxon>Caryophanaceae</taxon>
        <taxon>Ureibacillus</taxon>
    </lineage>
</organism>
<evidence type="ECO:0000313" key="2">
    <source>
        <dbReference type="Proteomes" id="UP000640930"/>
    </source>
</evidence>
<proteinExistence type="predicted"/>
<evidence type="ECO:0008006" key="3">
    <source>
        <dbReference type="Google" id="ProtNLM"/>
    </source>
</evidence>
<reference evidence="1 2" key="1">
    <citation type="submission" date="2020-08" db="EMBL/GenBank/DDBJ databases">
        <title>A Genomic Blueprint of the Chicken Gut Microbiome.</title>
        <authorList>
            <person name="Gilroy R."/>
            <person name="Ravi A."/>
            <person name="Getino M."/>
            <person name="Pursley I."/>
            <person name="Horton D.L."/>
            <person name="Alikhan N.-F."/>
            <person name="Baker D."/>
            <person name="Gharbi K."/>
            <person name="Hall N."/>
            <person name="Watson M."/>
            <person name="Adriaenssens E.M."/>
            <person name="Foster-Nyarko E."/>
            <person name="Jarju S."/>
            <person name="Secka A."/>
            <person name="Antonio M."/>
            <person name="Oren A."/>
            <person name="Chaudhuri R."/>
            <person name="La Ragione R.M."/>
            <person name="Hildebrand F."/>
            <person name="Pallen M.J."/>
        </authorList>
    </citation>
    <scope>NUCLEOTIDE SEQUENCE [LARGE SCALE GENOMIC DNA]</scope>
    <source>
        <strain evidence="1 2">Re31</strain>
    </source>
</reference>
<keyword evidence="2" id="KW-1185">Reference proteome</keyword>
<name>A0ABR8XEK8_9BACL</name>
<accession>A0ABR8XEK8</accession>
<sequence>MERKKIYLLLTDTGTMFTRMIKLYTKKPYNHASIVFDDDFKEVYSFGRKRPRNPFIGGFVNEDVRQGLFKNARCAIYSFDATDAQIQKMRNFIKNIEMEKHLYRYNLLGLITFIINKPYQRKRAYFCSEFVAKALNEGEIIHFNKPISLVSPHDLQSIENIQLEFEGQLEHLLAKDMVKNAYPIIY</sequence>
<comment type="caution">
    <text evidence="1">The sequence shown here is derived from an EMBL/GenBank/DDBJ whole genome shotgun (WGS) entry which is preliminary data.</text>
</comment>